<dbReference type="SUPFAM" id="SSF53633">
    <property type="entry name" value="Carbamate kinase-like"/>
    <property type="match status" value="1"/>
</dbReference>
<dbReference type="InterPro" id="IPR016181">
    <property type="entry name" value="Acyl_CoA_acyltransferase"/>
</dbReference>
<dbReference type="PROSITE" id="PS51186">
    <property type="entry name" value="GNAT"/>
    <property type="match status" value="1"/>
</dbReference>
<proteinExistence type="inferred from homology"/>
<evidence type="ECO:0000313" key="5">
    <source>
        <dbReference type="EMBL" id="CAL5225511.1"/>
    </source>
</evidence>
<organism evidence="5 6">
    <name type="scientific">Coccomyxa viridis</name>
    <dbReference type="NCBI Taxonomy" id="1274662"/>
    <lineage>
        <taxon>Eukaryota</taxon>
        <taxon>Viridiplantae</taxon>
        <taxon>Chlorophyta</taxon>
        <taxon>core chlorophytes</taxon>
        <taxon>Trebouxiophyceae</taxon>
        <taxon>Trebouxiophyceae incertae sedis</taxon>
        <taxon>Coccomyxaceae</taxon>
        <taxon>Coccomyxa</taxon>
    </lineage>
</organism>
<reference evidence="5 6" key="1">
    <citation type="submission" date="2024-06" db="EMBL/GenBank/DDBJ databases">
        <authorList>
            <person name="Kraege A."/>
            <person name="Thomma B."/>
        </authorList>
    </citation>
    <scope>NUCLEOTIDE SEQUENCE [LARGE SCALE GENOMIC DNA]</scope>
</reference>
<keyword evidence="2" id="KW-0808">Transferase</keyword>
<accession>A0ABP1G045</accession>
<sequence length="469" mass="50747">MLPSGPADRDSFNERAPGSRLGLKLVIVVGHQVQIDERLAQLGHPSTFVGGYRVTDAMALRAAVESSGLTRMQVESYLSRALAVNVVRRHSRGGADSSDGFHYGPAVRIVTGNYVTGKRRGVVDGVDFGATGSGGWSWGTLLLSSLAYSAAGEVLNCNSYDVAVHAAVDLKADKFICVTDGVSEMGLPQWLPLRDAEELIGQRAEALQELEADSNGSSPACKFTEHASNAVHGSVAEHEFDLDCWQAMGIPTGLLASLVACKNGVRRAHLVDARIDGGLILELYSRDGVGTMISSDFYEGIRPARQTDVAAIQELLAPLEQAGITKKRTRRDLYADLPHFTVVEREAKVLACVLLLPLGPSEDGTQCGELAAFCVHPSYRGAGRGDSLLDYVEQQARDKGIRRLVLLTTRTADFFEQRSFMLAGTAHESDLLPESRRSVIDPARNSKLYVKMLFDLHQNAPRAGKRIGF</sequence>
<dbReference type="Gene3D" id="3.40.630.30">
    <property type="match status" value="1"/>
</dbReference>
<protein>
    <submittedName>
        <fullName evidence="5">G8341 protein</fullName>
    </submittedName>
</protein>
<dbReference type="NCBIfam" id="TIGR01890">
    <property type="entry name" value="N-Ac-Glu-synth"/>
    <property type="match status" value="1"/>
</dbReference>
<dbReference type="InterPro" id="IPR010167">
    <property type="entry name" value="NH2A_AcTrfase"/>
</dbReference>
<dbReference type="EMBL" id="CAXHTA020000012">
    <property type="protein sequence ID" value="CAL5225511.1"/>
    <property type="molecule type" value="Genomic_DNA"/>
</dbReference>
<comment type="pathway">
    <text evidence="1">Amino-acid biosynthesis; L-arginine biosynthesis.</text>
</comment>
<evidence type="ECO:0000313" key="6">
    <source>
        <dbReference type="Proteomes" id="UP001497392"/>
    </source>
</evidence>
<dbReference type="PANTHER" id="PTHR30602">
    <property type="entry name" value="AMINO-ACID ACETYLTRANSFERASE"/>
    <property type="match status" value="1"/>
</dbReference>
<evidence type="ECO:0000256" key="2">
    <source>
        <dbReference type="ARBA" id="ARBA00022679"/>
    </source>
</evidence>
<evidence type="ECO:0000256" key="3">
    <source>
        <dbReference type="ARBA" id="ARBA00023315"/>
    </source>
</evidence>
<evidence type="ECO:0000259" key="4">
    <source>
        <dbReference type="PROSITE" id="PS51186"/>
    </source>
</evidence>
<dbReference type="CDD" id="cd04301">
    <property type="entry name" value="NAT_SF"/>
    <property type="match status" value="1"/>
</dbReference>
<gene>
    <name evidence="5" type="primary">g8341</name>
    <name evidence="5" type="ORF">VP750_LOCUS7170</name>
</gene>
<name>A0ABP1G045_9CHLO</name>
<dbReference type="Gene3D" id="3.40.1160.10">
    <property type="entry name" value="Acetylglutamate kinase-like"/>
    <property type="match status" value="2"/>
</dbReference>
<keyword evidence="3" id="KW-0012">Acyltransferase</keyword>
<evidence type="ECO:0000256" key="1">
    <source>
        <dbReference type="ARBA" id="ARBA00004730"/>
    </source>
</evidence>
<keyword evidence="6" id="KW-1185">Reference proteome</keyword>
<dbReference type="HAMAP" id="MF_01105">
    <property type="entry name" value="N_acetyl_glu_synth"/>
    <property type="match status" value="1"/>
</dbReference>
<dbReference type="InterPro" id="IPR036393">
    <property type="entry name" value="AceGlu_kinase-like_sf"/>
</dbReference>
<dbReference type="Proteomes" id="UP001497392">
    <property type="component" value="Unassembled WGS sequence"/>
</dbReference>
<dbReference type="InterPro" id="IPR000182">
    <property type="entry name" value="GNAT_dom"/>
</dbReference>
<dbReference type="Pfam" id="PF00583">
    <property type="entry name" value="Acetyltransf_1"/>
    <property type="match status" value="1"/>
</dbReference>
<feature type="domain" description="N-acetyltransferase" evidence="4">
    <location>
        <begin position="299"/>
        <end position="455"/>
    </location>
</feature>
<dbReference type="PANTHER" id="PTHR30602:SF12">
    <property type="entry name" value="AMINO-ACID ACETYLTRANSFERASE NAGS1, CHLOROPLASTIC-RELATED"/>
    <property type="match status" value="1"/>
</dbReference>
<dbReference type="SUPFAM" id="SSF55729">
    <property type="entry name" value="Acyl-CoA N-acyltransferases (Nat)"/>
    <property type="match status" value="1"/>
</dbReference>
<dbReference type="PIRSF" id="PIRSF000423">
    <property type="entry name" value="ArgA"/>
    <property type="match status" value="1"/>
</dbReference>
<comment type="caution">
    <text evidence="5">The sequence shown here is derived from an EMBL/GenBank/DDBJ whole genome shotgun (WGS) entry which is preliminary data.</text>
</comment>